<evidence type="ECO:0000313" key="1">
    <source>
        <dbReference type="EMBL" id="PZG01264.1"/>
    </source>
</evidence>
<name>A0A2W2E8L6_9ACTN</name>
<keyword evidence="2" id="KW-1185">Reference proteome</keyword>
<dbReference type="AlphaFoldDB" id="A0A2W2E8L6"/>
<proteinExistence type="predicted"/>
<dbReference type="GO" id="GO:0016740">
    <property type="term" value="F:transferase activity"/>
    <property type="evidence" value="ECO:0007669"/>
    <property type="project" value="UniProtKB-KW"/>
</dbReference>
<sequence length="22" mass="2396">LFILARTANPDGDVLWVPGGKR</sequence>
<dbReference type="EMBL" id="POUB01000034">
    <property type="protein sequence ID" value="PZG01264.1"/>
    <property type="molecule type" value="Genomic_DNA"/>
</dbReference>
<keyword evidence="1" id="KW-0808">Transferase</keyword>
<reference evidence="1 2" key="1">
    <citation type="submission" date="2018-01" db="EMBL/GenBank/DDBJ databases">
        <title>Draft genome sequence of Salinispora sp. 13K206.</title>
        <authorList>
            <person name="Sahin N."/>
            <person name="Saygin H."/>
            <person name="Ay H."/>
        </authorList>
    </citation>
    <scope>NUCLEOTIDE SEQUENCE [LARGE SCALE GENOMIC DNA]</scope>
    <source>
        <strain evidence="1 2">13K206</strain>
    </source>
</reference>
<protein>
    <submittedName>
        <fullName evidence="1">Cob(I)yrinic acid a c-diamide adenosyltransferase</fullName>
    </submittedName>
</protein>
<organism evidence="1 2">
    <name type="scientific">Micromonospora deserti</name>
    <dbReference type="NCBI Taxonomy" id="2070366"/>
    <lineage>
        <taxon>Bacteria</taxon>
        <taxon>Bacillati</taxon>
        <taxon>Actinomycetota</taxon>
        <taxon>Actinomycetes</taxon>
        <taxon>Micromonosporales</taxon>
        <taxon>Micromonosporaceae</taxon>
        <taxon>Micromonospora</taxon>
    </lineage>
</organism>
<accession>A0A2W2E8L6</accession>
<comment type="caution">
    <text evidence="1">The sequence shown here is derived from an EMBL/GenBank/DDBJ whole genome shotgun (WGS) entry which is preliminary data.</text>
</comment>
<feature type="non-terminal residue" evidence="1">
    <location>
        <position position="1"/>
    </location>
</feature>
<gene>
    <name evidence="1" type="ORF">C1I99_08085</name>
</gene>
<dbReference type="Proteomes" id="UP000248749">
    <property type="component" value="Unassembled WGS sequence"/>
</dbReference>
<evidence type="ECO:0000313" key="2">
    <source>
        <dbReference type="Proteomes" id="UP000248749"/>
    </source>
</evidence>